<proteinExistence type="predicted"/>
<accession>A0A140DTX1</accession>
<evidence type="ECO:0000313" key="2">
    <source>
        <dbReference type="EMBL" id="AMK54098.1"/>
    </source>
</evidence>
<dbReference type="KEGG" id="fro:AALO17_09640"/>
<dbReference type="AlphaFoldDB" id="A0A140DTX1"/>
<evidence type="ECO:0000313" key="3">
    <source>
        <dbReference type="Proteomes" id="UP000069771"/>
    </source>
</evidence>
<name>A0A140DTX1_9FIRM</name>
<dbReference type="EMBL" id="CP011391">
    <property type="protein sequence ID" value="AMK54098.1"/>
    <property type="molecule type" value="Genomic_DNA"/>
</dbReference>
<sequence length="44" mass="5095">MDDWILRSTDFNAVHEPTAGQTGRNRYNRMKTGETGRTNGRNRL</sequence>
<feature type="compositionally biased region" description="Polar residues" evidence="1">
    <location>
        <begin position="35"/>
        <end position="44"/>
    </location>
</feature>
<gene>
    <name evidence="2" type="ORF">AALO17_09640</name>
</gene>
<reference evidence="2 3" key="1">
    <citation type="journal article" date="2016" name="Gut Pathog.">
        <title>Whole genome sequencing of "Faecalibaculum rodentium" ALO17, isolated from C57BL/6J laboratory mouse feces.</title>
        <authorList>
            <person name="Lim S."/>
            <person name="Chang D.H."/>
            <person name="Ahn S."/>
            <person name="Kim B.C."/>
        </authorList>
    </citation>
    <scope>NUCLEOTIDE SEQUENCE [LARGE SCALE GENOMIC DNA]</scope>
    <source>
        <strain evidence="2 3">Alo17</strain>
    </source>
</reference>
<feature type="region of interest" description="Disordered" evidence="1">
    <location>
        <begin position="15"/>
        <end position="44"/>
    </location>
</feature>
<protein>
    <submittedName>
        <fullName evidence="2">Uncharacterized protein</fullName>
    </submittedName>
</protein>
<dbReference type="STRING" id="1702221.AALO17_09640"/>
<evidence type="ECO:0000256" key="1">
    <source>
        <dbReference type="SAM" id="MobiDB-lite"/>
    </source>
</evidence>
<keyword evidence="3" id="KW-1185">Reference proteome</keyword>
<dbReference type="Proteomes" id="UP000069771">
    <property type="component" value="Chromosome"/>
</dbReference>
<organism evidence="2 3">
    <name type="scientific">Faecalibaculum rodentium</name>
    <dbReference type="NCBI Taxonomy" id="1702221"/>
    <lineage>
        <taxon>Bacteria</taxon>
        <taxon>Bacillati</taxon>
        <taxon>Bacillota</taxon>
        <taxon>Erysipelotrichia</taxon>
        <taxon>Erysipelotrichales</taxon>
        <taxon>Erysipelotrichaceae</taxon>
        <taxon>Faecalibaculum</taxon>
    </lineage>
</organism>